<proteinExistence type="predicted"/>
<keyword evidence="2" id="KW-1185">Reference proteome</keyword>
<protein>
    <submittedName>
        <fullName evidence="1">Uncharacterized protein</fullName>
    </submittedName>
</protein>
<name>A0A561SRF8_9PSEU</name>
<evidence type="ECO:0000313" key="2">
    <source>
        <dbReference type="Proteomes" id="UP000321261"/>
    </source>
</evidence>
<comment type="caution">
    <text evidence="1">The sequence shown here is derived from an EMBL/GenBank/DDBJ whole genome shotgun (WGS) entry which is preliminary data.</text>
</comment>
<dbReference type="RefSeq" id="WP_246170426.1">
    <property type="nucleotide sequence ID" value="NZ_VIWU01000001.1"/>
</dbReference>
<gene>
    <name evidence="1" type="ORF">FHX44_113355</name>
</gene>
<dbReference type="InterPro" id="IPR045522">
    <property type="entry name" value="DUF6474"/>
</dbReference>
<dbReference type="EMBL" id="VIWU01000001">
    <property type="protein sequence ID" value="TWF77446.1"/>
    <property type="molecule type" value="Genomic_DNA"/>
</dbReference>
<reference evidence="1 2" key="1">
    <citation type="submission" date="2019-06" db="EMBL/GenBank/DDBJ databases">
        <title>Sequencing the genomes of 1000 actinobacteria strains.</title>
        <authorList>
            <person name="Klenk H.-P."/>
        </authorList>
    </citation>
    <scope>NUCLEOTIDE SEQUENCE [LARGE SCALE GENOMIC DNA]</scope>
    <source>
        <strain evidence="1 2">DSM 45671</strain>
    </source>
</reference>
<dbReference type="Pfam" id="PF20079">
    <property type="entry name" value="DUF6474"/>
    <property type="match status" value="1"/>
</dbReference>
<dbReference type="Proteomes" id="UP000321261">
    <property type="component" value="Unassembled WGS sequence"/>
</dbReference>
<evidence type="ECO:0000313" key="1">
    <source>
        <dbReference type="EMBL" id="TWF77446.1"/>
    </source>
</evidence>
<accession>A0A561SRF8</accession>
<dbReference type="AlphaFoldDB" id="A0A561SRF8"/>
<sequence length="167" mass="17802">MGLRRHRSTPEAGDAIENTVRRARKPLTAARAKRMIGVGKAVAPLLAPYALAAAAVARTRWDAYRAARLGVEPGQLAAYSGPGGALHARLSRIAEALDRLESGAEARGTDAARRFAVEIRPRLADLAVAVRAAEQMPAPRRRTAYRSIGAELDRLEIALLNHLGVGG</sequence>
<organism evidence="1 2">
    <name type="scientific">Pseudonocardia hierapolitana</name>
    <dbReference type="NCBI Taxonomy" id="1128676"/>
    <lineage>
        <taxon>Bacteria</taxon>
        <taxon>Bacillati</taxon>
        <taxon>Actinomycetota</taxon>
        <taxon>Actinomycetes</taxon>
        <taxon>Pseudonocardiales</taxon>
        <taxon>Pseudonocardiaceae</taxon>
        <taxon>Pseudonocardia</taxon>
    </lineage>
</organism>